<dbReference type="Proteomes" id="UP000664940">
    <property type="component" value="Unassembled WGS sequence"/>
</dbReference>
<dbReference type="AlphaFoldDB" id="A0A834DQG7"/>
<protein>
    <submittedName>
        <fullName evidence="2">Uncharacterized protein</fullName>
    </submittedName>
</protein>
<evidence type="ECO:0000256" key="1">
    <source>
        <dbReference type="SAM" id="MobiDB-lite"/>
    </source>
</evidence>
<evidence type="ECO:0000313" key="2">
    <source>
        <dbReference type="EMBL" id="KAF6088384.1"/>
    </source>
</evidence>
<organism evidence="2 3">
    <name type="scientific">Phyllostomus discolor</name>
    <name type="common">pale spear-nosed bat</name>
    <dbReference type="NCBI Taxonomy" id="89673"/>
    <lineage>
        <taxon>Eukaryota</taxon>
        <taxon>Metazoa</taxon>
        <taxon>Chordata</taxon>
        <taxon>Craniata</taxon>
        <taxon>Vertebrata</taxon>
        <taxon>Euteleostomi</taxon>
        <taxon>Mammalia</taxon>
        <taxon>Eutheria</taxon>
        <taxon>Laurasiatheria</taxon>
        <taxon>Chiroptera</taxon>
        <taxon>Yangochiroptera</taxon>
        <taxon>Phyllostomidae</taxon>
        <taxon>Phyllostominae</taxon>
        <taxon>Phyllostomus</taxon>
    </lineage>
</organism>
<sequence length="184" mass="19576">MQGGSGKNLECLRHLKPRAHGSLISREESAPVQTAKSPVRLHQREAPPRGRGKGAATFGTSTSPRDSLKHRFLNPSPQSLNSWVWTAVQEGEFLIIQGKNCSSLCPVWGERTPASILRDLPGARQQACGGGRAGSLEPWGARGSPSLSAGACDGISEIKYEASLGALSPTCSEGKREKHGVVFH</sequence>
<feature type="region of interest" description="Disordered" evidence="1">
    <location>
        <begin position="20"/>
        <end position="68"/>
    </location>
</feature>
<evidence type="ECO:0000313" key="3">
    <source>
        <dbReference type="Proteomes" id="UP000664940"/>
    </source>
</evidence>
<proteinExistence type="predicted"/>
<reference evidence="2 3" key="1">
    <citation type="journal article" date="2020" name="Nature">
        <title>Six reference-quality genomes reveal evolution of bat adaptations.</title>
        <authorList>
            <person name="Jebb D."/>
            <person name="Huang Z."/>
            <person name="Pippel M."/>
            <person name="Hughes G.M."/>
            <person name="Lavrichenko K."/>
            <person name="Devanna P."/>
            <person name="Winkler S."/>
            <person name="Jermiin L.S."/>
            <person name="Skirmuntt E.C."/>
            <person name="Katzourakis A."/>
            <person name="Burkitt-Gray L."/>
            <person name="Ray D.A."/>
            <person name="Sullivan K.A.M."/>
            <person name="Roscito J.G."/>
            <person name="Kirilenko B.M."/>
            <person name="Davalos L.M."/>
            <person name="Corthals A.P."/>
            <person name="Power M.L."/>
            <person name="Jones G."/>
            <person name="Ransome R.D."/>
            <person name="Dechmann D.K.N."/>
            <person name="Locatelli A.G."/>
            <person name="Puechmaille S.J."/>
            <person name="Fedrigo O."/>
            <person name="Jarvis E.D."/>
            <person name="Hiller M."/>
            <person name="Vernes S.C."/>
            <person name="Myers E.W."/>
            <person name="Teeling E.C."/>
        </authorList>
    </citation>
    <scope>NUCLEOTIDE SEQUENCE [LARGE SCALE GENOMIC DNA]</scope>
    <source>
        <strain evidence="2">Bat1K_MPI-CBG_1</strain>
    </source>
</reference>
<accession>A0A834DQG7</accession>
<comment type="caution">
    <text evidence="2">The sequence shown here is derived from an EMBL/GenBank/DDBJ whole genome shotgun (WGS) entry which is preliminary data.</text>
</comment>
<gene>
    <name evidence="2" type="ORF">HJG60_008214</name>
</gene>
<name>A0A834DQG7_9CHIR</name>
<dbReference type="EMBL" id="JABVXQ010000010">
    <property type="protein sequence ID" value="KAF6088384.1"/>
    <property type="molecule type" value="Genomic_DNA"/>
</dbReference>